<dbReference type="EMBL" id="VSSQ01078448">
    <property type="protein sequence ID" value="MPN28231.1"/>
    <property type="molecule type" value="Genomic_DNA"/>
</dbReference>
<gene>
    <name evidence="2" type="ORF">SDC9_175672</name>
</gene>
<dbReference type="AlphaFoldDB" id="A0A645GMQ7"/>
<evidence type="ECO:0000313" key="2">
    <source>
        <dbReference type="EMBL" id="MPN28231.1"/>
    </source>
</evidence>
<proteinExistence type="predicted"/>
<feature type="region of interest" description="Disordered" evidence="1">
    <location>
        <begin position="43"/>
        <end position="73"/>
    </location>
</feature>
<sequence length="73" mass="8637">MQAAEQQNDRKGQRRPDAEHHQHGHRMRCLLQPVDLFHPKQAKQRVEHAELAVEYPPPDQTDRRDGSDHRQEV</sequence>
<feature type="compositionally biased region" description="Basic and acidic residues" evidence="1">
    <location>
        <begin position="60"/>
        <end position="73"/>
    </location>
</feature>
<accession>A0A645GMQ7</accession>
<feature type="region of interest" description="Disordered" evidence="1">
    <location>
        <begin position="1"/>
        <end position="27"/>
    </location>
</feature>
<organism evidence="2">
    <name type="scientific">bioreactor metagenome</name>
    <dbReference type="NCBI Taxonomy" id="1076179"/>
    <lineage>
        <taxon>unclassified sequences</taxon>
        <taxon>metagenomes</taxon>
        <taxon>ecological metagenomes</taxon>
    </lineage>
</organism>
<reference evidence="2" key="1">
    <citation type="submission" date="2019-08" db="EMBL/GenBank/DDBJ databases">
        <authorList>
            <person name="Kucharzyk K."/>
            <person name="Murdoch R.W."/>
            <person name="Higgins S."/>
            <person name="Loffler F."/>
        </authorList>
    </citation>
    <scope>NUCLEOTIDE SEQUENCE</scope>
</reference>
<protein>
    <submittedName>
        <fullName evidence="2">Uncharacterized protein</fullName>
    </submittedName>
</protein>
<evidence type="ECO:0000256" key="1">
    <source>
        <dbReference type="SAM" id="MobiDB-lite"/>
    </source>
</evidence>
<comment type="caution">
    <text evidence="2">The sequence shown here is derived from an EMBL/GenBank/DDBJ whole genome shotgun (WGS) entry which is preliminary data.</text>
</comment>
<feature type="compositionally biased region" description="Basic and acidic residues" evidence="1">
    <location>
        <begin position="7"/>
        <end position="21"/>
    </location>
</feature>
<name>A0A645GMQ7_9ZZZZ</name>